<comment type="similarity">
    <text evidence="7">Belongs to the binding-protein-dependent transport system permease family.</text>
</comment>
<evidence type="ECO:0000313" key="11">
    <source>
        <dbReference type="Proteomes" id="UP000033740"/>
    </source>
</evidence>
<feature type="transmembrane region" description="Helical" evidence="7">
    <location>
        <begin position="56"/>
        <end position="79"/>
    </location>
</feature>
<name>A0A0F0LNA1_9MICO</name>
<dbReference type="AlphaFoldDB" id="A0A0F0LNA1"/>
<evidence type="ECO:0000256" key="6">
    <source>
        <dbReference type="ARBA" id="ARBA00023136"/>
    </source>
</evidence>
<organism evidence="10 11">
    <name type="scientific">Microbacterium azadirachtae</name>
    <dbReference type="NCBI Taxonomy" id="582680"/>
    <lineage>
        <taxon>Bacteria</taxon>
        <taxon>Bacillati</taxon>
        <taxon>Actinomycetota</taxon>
        <taxon>Actinomycetes</taxon>
        <taxon>Micrococcales</taxon>
        <taxon>Microbacteriaceae</taxon>
        <taxon>Microbacterium</taxon>
    </lineage>
</organism>
<feature type="transmembrane region" description="Helical" evidence="7">
    <location>
        <begin position="120"/>
        <end position="144"/>
    </location>
</feature>
<dbReference type="CDD" id="cd06261">
    <property type="entry name" value="TM_PBP2"/>
    <property type="match status" value="1"/>
</dbReference>
<dbReference type="PANTHER" id="PTHR43744">
    <property type="entry name" value="ABC TRANSPORTER PERMEASE PROTEIN MG189-RELATED-RELATED"/>
    <property type="match status" value="1"/>
</dbReference>
<feature type="transmembrane region" description="Helical" evidence="7">
    <location>
        <begin position="292"/>
        <end position="313"/>
    </location>
</feature>
<dbReference type="PANTHER" id="PTHR43744:SF12">
    <property type="entry name" value="ABC TRANSPORTER PERMEASE PROTEIN MG189-RELATED"/>
    <property type="match status" value="1"/>
</dbReference>
<evidence type="ECO:0000256" key="8">
    <source>
        <dbReference type="SAM" id="MobiDB-lite"/>
    </source>
</evidence>
<dbReference type="STRING" id="582680.RS86_01527"/>
<dbReference type="SUPFAM" id="SSF161098">
    <property type="entry name" value="MetI-like"/>
    <property type="match status" value="1"/>
</dbReference>
<feature type="transmembrane region" description="Helical" evidence="7">
    <location>
        <begin position="195"/>
        <end position="215"/>
    </location>
</feature>
<keyword evidence="6 7" id="KW-0472">Membrane</keyword>
<evidence type="ECO:0000256" key="1">
    <source>
        <dbReference type="ARBA" id="ARBA00004651"/>
    </source>
</evidence>
<proteinExistence type="inferred from homology"/>
<dbReference type="Gene3D" id="1.10.3720.10">
    <property type="entry name" value="MetI-like"/>
    <property type="match status" value="1"/>
</dbReference>
<dbReference type="RefSeq" id="WP_052680143.1">
    <property type="nucleotide sequence ID" value="NZ_JYIX01000032.1"/>
</dbReference>
<keyword evidence="11" id="KW-1185">Reference proteome</keyword>
<gene>
    <name evidence="10" type="primary">lacG_1</name>
    <name evidence="10" type="ORF">RS86_01527</name>
</gene>
<comment type="caution">
    <text evidence="10">The sequence shown here is derived from an EMBL/GenBank/DDBJ whole genome shotgun (WGS) entry which is preliminary data.</text>
</comment>
<feature type="domain" description="ABC transmembrane type-1" evidence="9">
    <location>
        <begin position="121"/>
        <end position="313"/>
    </location>
</feature>
<dbReference type="PATRIC" id="fig|582680.6.peg.1570"/>
<evidence type="ECO:0000256" key="3">
    <source>
        <dbReference type="ARBA" id="ARBA00022475"/>
    </source>
</evidence>
<sequence>MTTIESGAPTTEAVVTGVASESGAILQPRRRRRRTQEPQDRTNVSELDRRSRRVRVGLGILNVILIALLVIISAGPLLWLAKAALSTSQDILREPFAWWPSGVQWHNLADAWVKIDIGKYLVNTVFLAVGVWFFGMLVALTGAYGLSILKPRYAKVINGAVLATLFIPGIVSLIAQYVTVLDMPLLHWNLINTFWAVWLPGAANAFNVLLVSRFFDSLPKDVFEAAKIDGAGPFQIFWRIVLPMSKPIIGVTSLITIIGAWKEFLWPLLVLPKPDLQPLSVGLYKVTASAEMSLLMAGMFISVVLPIVLFLIFQKQFLKSAGQAGAIKG</sequence>
<evidence type="ECO:0000259" key="9">
    <source>
        <dbReference type="PROSITE" id="PS50928"/>
    </source>
</evidence>
<dbReference type="Pfam" id="PF00528">
    <property type="entry name" value="BPD_transp_1"/>
    <property type="match status" value="1"/>
</dbReference>
<feature type="region of interest" description="Disordered" evidence="8">
    <location>
        <begin position="22"/>
        <end position="46"/>
    </location>
</feature>
<comment type="subcellular location">
    <subcellularLocation>
        <location evidence="1 7">Cell membrane</location>
        <topology evidence="1 7">Multi-pass membrane protein</topology>
    </subcellularLocation>
</comment>
<dbReference type="InterPro" id="IPR035906">
    <property type="entry name" value="MetI-like_sf"/>
</dbReference>
<keyword evidence="5 7" id="KW-1133">Transmembrane helix</keyword>
<dbReference type="EMBL" id="JYIX01000032">
    <property type="protein sequence ID" value="KJL33730.1"/>
    <property type="molecule type" value="Genomic_DNA"/>
</dbReference>
<keyword evidence="4 7" id="KW-0812">Transmembrane</keyword>
<feature type="transmembrane region" description="Helical" evidence="7">
    <location>
        <begin position="156"/>
        <end position="175"/>
    </location>
</feature>
<dbReference type="GO" id="GO:0055085">
    <property type="term" value="P:transmembrane transport"/>
    <property type="evidence" value="ECO:0007669"/>
    <property type="project" value="InterPro"/>
</dbReference>
<protein>
    <submittedName>
        <fullName evidence="10">Lactose transport system permease protein LacG</fullName>
    </submittedName>
</protein>
<evidence type="ECO:0000256" key="5">
    <source>
        <dbReference type="ARBA" id="ARBA00022989"/>
    </source>
</evidence>
<keyword evidence="2 7" id="KW-0813">Transport</keyword>
<evidence type="ECO:0000256" key="7">
    <source>
        <dbReference type="RuleBase" id="RU363032"/>
    </source>
</evidence>
<dbReference type="Proteomes" id="UP000033740">
    <property type="component" value="Unassembled WGS sequence"/>
</dbReference>
<keyword evidence="3" id="KW-1003">Cell membrane</keyword>
<evidence type="ECO:0000256" key="2">
    <source>
        <dbReference type="ARBA" id="ARBA00022448"/>
    </source>
</evidence>
<accession>A0A0F0LNA1</accession>
<dbReference type="InterPro" id="IPR000515">
    <property type="entry name" value="MetI-like"/>
</dbReference>
<evidence type="ECO:0000256" key="4">
    <source>
        <dbReference type="ARBA" id="ARBA00022692"/>
    </source>
</evidence>
<evidence type="ECO:0000313" key="10">
    <source>
        <dbReference type="EMBL" id="KJL33730.1"/>
    </source>
</evidence>
<feature type="transmembrane region" description="Helical" evidence="7">
    <location>
        <begin position="236"/>
        <end position="261"/>
    </location>
</feature>
<reference evidence="10 11" key="1">
    <citation type="submission" date="2015-02" db="EMBL/GenBank/DDBJ databases">
        <title>Draft genome sequences of ten Microbacterium spp. with emphasis on heavy metal contaminated environments.</title>
        <authorList>
            <person name="Corretto E."/>
        </authorList>
    </citation>
    <scope>NUCLEOTIDE SEQUENCE [LARGE SCALE GENOMIC DNA]</scope>
    <source>
        <strain evidence="10 11">ARN176</strain>
    </source>
</reference>
<dbReference type="PROSITE" id="PS50928">
    <property type="entry name" value="ABC_TM1"/>
    <property type="match status" value="1"/>
</dbReference>
<dbReference type="GO" id="GO:0005886">
    <property type="term" value="C:plasma membrane"/>
    <property type="evidence" value="ECO:0007669"/>
    <property type="project" value="UniProtKB-SubCell"/>
</dbReference>